<evidence type="ECO:0000313" key="2">
    <source>
        <dbReference type="Proteomes" id="UP001060085"/>
    </source>
</evidence>
<dbReference type="EMBL" id="CM044702">
    <property type="protein sequence ID" value="KAI5675525.1"/>
    <property type="molecule type" value="Genomic_DNA"/>
</dbReference>
<keyword evidence="2" id="KW-1185">Reference proteome</keyword>
<name>A0ACC0BSB7_CATRO</name>
<protein>
    <submittedName>
        <fullName evidence="1">Uncharacterized protein</fullName>
    </submittedName>
</protein>
<evidence type="ECO:0000313" key="1">
    <source>
        <dbReference type="EMBL" id="KAI5675525.1"/>
    </source>
</evidence>
<accession>A0ACC0BSB7</accession>
<proteinExistence type="predicted"/>
<dbReference type="Proteomes" id="UP001060085">
    <property type="component" value="Linkage Group LG02"/>
</dbReference>
<sequence>MAMKVNTYMIITRYLRSRTSDRRPYVTLTCEHGGANKSRTKLRVDDEEEEVPIKRQGPYGLKSQMATSENWQLFVHDGRHKHAIGVYNHGHAQATRLIEEQLIQTEKFRMSHLPPRNILRFFRQQNVSCTMSTQKIHNVIAKMKKNTM</sequence>
<comment type="caution">
    <text evidence="1">The sequence shown here is derived from an EMBL/GenBank/DDBJ whole genome shotgun (WGS) entry which is preliminary data.</text>
</comment>
<reference evidence="2" key="1">
    <citation type="journal article" date="2023" name="Nat. Plants">
        <title>Single-cell RNA sequencing provides a high-resolution roadmap for understanding the multicellular compartmentation of specialized metabolism.</title>
        <authorList>
            <person name="Sun S."/>
            <person name="Shen X."/>
            <person name="Li Y."/>
            <person name="Li Y."/>
            <person name="Wang S."/>
            <person name="Li R."/>
            <person name="Zhang H."/>
            <person name="Shen G."/>
            <person name="Guo B."/>
            <person name="Wei J."/>
            <person name="Xu J."/>
            <person name="St-Pierre B."/>
            <person name="Chen S."/>
            <person name="Sun C."/>
        </authorList>
    </citation>
    <scope>NUCLEOTIDE SEQUENCE [LARGE SCALE GENOMIC DNA]</scope>
</reference>
<organism evidence="1 2">
    <name type="scientific">Catharanthus roseus</name>
    <name type="common">Madagascar periwinkle</name>
    <name type="synonym">Vinca rosea</name>
    <dbReference type="NCBI Taxonomy" id="4058"/>
    <lineage>
        <taxon>Eukaryota</taxon>
        <taxon>Viridiplantae</taxon>
        <taxon>Streptophyta</taxon>
        <taxon>Embryophyta</taxon>
        <taxon>Tracheophyta</taxon>
        <taxon>Spermatophyta</taxon>
        <taxon>Magnoliopsida</taxon>
        <taxon>eudicotyledons</taxon>
        <taxon>Gunneridae</taxon>
        <taxon>Pentapetalae</taxon>
        <taxon>asterids</taxon>
        <taxon>lamiids</taxon>
        <taxon>Gentianales</taxon>
        <taxon>Apocynaceae</taxon>
        <taxon>Rauvolfioideae</taxon>
        <taxon>Vinceae</taxon>
        <taxon>Catharanthinae</taxon>
        <taxon>Catharanthus</taxon>
    </lineage>
</organism>
<gene>
    <name evidence="1" type="ORF">M9H77_06475</name>
</gene>